<evidence type="ECO:0000313" key="2">
    <source>
        <dbReference type="EMBL" id="MEA5425874.1"/>
    </source>
</evidence>
<dbReference type="Proteomes" id="UP001302222">
    <property type="component" value="Unassembled WGS sequence"/>
</dbReference>
<keyword evidence="3" id="KW-1185">Reference proteome</keyword>
<dbReference type="PANTHER" id="PTHR43689">
    <property type="entry name" value="HYDROLASE"/>
    <property type="match status" value="1"/>
</dbReference>
<dbReference type="Pfam" id="PF12697">
    <property type="entry name" value="Abhydrolase_6"/>
    <property type="match status" value="1"/>
</dbReference>
<feature type="domain" description="AB hydrolase-1" evidence="1">
    <location>
        <begin position="77"/>
        <end position="280"/>
    </location>
</feature>
<dbReference type="PROSITE" id="PS51257">
    <property type="entry name" value="PROKAR_LIPOPROTEIN"/>
    <property type="match status" value="1"/>
</dbReference>
<proteinExistence type="predicted"/>
<dbReference type="RefSeq" id="WP_323256504.1">
    <property type="nucleotide sequence ID" value="NZ_JAYGIM010000003.1"/>
</dbReference>
<sequence>MNQTKMLKIGKRLLIAYIILFIFSQILSSCFSFRMSQQEIDKAFIGFKQKPIQRQIEVQGRKMNFAEIGNDSLPVAFFVHGSPGSWTAFIDFMKDTVLLKKVKMVSVDRIGFGASELGEGEKSLQTQVELLKPIVAYEKRFGKKIILIGHSLGGPVIAKMAMEYPELIDKLIIVAGSIAPDLEPNEKWFRIPMAFTPIRVLIPASFRASNDEILFLKPELEKMLPLWKNIRQPVIVIQGGKDMLVNPKNADFAKKMLVNSAKVEIVRVDTMNHFVPWSHPFLIKKVISDEL</sequence>
<organism evidence="2 3">
    <name type="scientific">Arcicella lustrica</name>
    <dbReference type="NCBI Taxonomy" id="2984196"/>
    <lineage>
        <taxon>Bacteria</taxon>
        <taxon>Pseudomonadati</taxon>
        <taxon>Bacteroidota</taxon>
        <taxon>Cytophagia</taxon>
        <taxon>Cytophagales</taxon>
        <taxon>Flectobacillaceae</taxon>
        <taxon>Arcicella</taxon>
    </lineage>
</organism>
<evidence type="ECO:0000313" key="3">
    <source>
        <dbReference type="Proteomes" id="UP001302222"/>
    </source>
</evidence>
<comment type="caution">
    <text evidence="2">The sequence shown here is derived from an EMBL/GenBank/DDBJ whole genome shotgun (WGS) entry which is preliminary data.</text>
</comment>
<gene>
    <name evidence="2" type="ORF">VB798_04770</name>
</gene>
<keyword evidence="2" id="KW-0378">Hydrolase</keyword>
<dbReference type="InterPro" id="IPR000073">
    <property type="entry name" value="AB_hydrolase_1"/>
</dbReference>
<protein>
    <submittedName>
        <fullName evidence="2">Alpha/beta hydrolase</fullName>
    </submittedName>
</protein>
<dbReference type="PANTHER" id="PTHR43689:SF8">
    <property type="entry name" value="ALPHA_BETA-HYDROLASES SUPERFAMILY PROTEIN"/>
    <property type="match status" value="1"/>
</dbReference>
<dbReference type="PRINTS" id="PR00111">
    <property type="entry name" value="ABHYDROLASE"/>
</dbReference>
<dbReference type="GO" id="GO:0016787">
    <property type="term" value="F:hydrolase activity"/>
    <property type="evidence" value="ECO:0007669"/>
    <property type="project" value="UniProtKB-KW"/>
</dbReference>
<dbReference type="Gene3D" id="3.40.50.1820">
    <property type="entry name" value="alpha/beta hydrolase"/>
    <property type="match status" value="1"/>
</dbReference>
<dbReference type="SUPFAM" id="SSF53474">
    <property type="entry name" value="alpha/beta-Hydrolases"/>
    <property type="match status" value="1"/>
</dbReference>
<dbReference type="InterPro" id="IPR029058">
    <property type="entry name" value="AB_hydrolase_fold"/>
</dbReference>
<evidence type="ECO:0000259" key="1">
    <source>
        <dbReference type="Pfam" id="PF12697"/>
    </source>
</evidence>
<name>A0ABU5SFP4_9BACT</name>
<accession>A0ABU5SFP4</accession>
<dbReference type="EMBL" id="JAYGIM010000003">
    <property type="protein sequence ID" value="MEA5425874.1"/>
    <property type="molecule type" value="Genomic_DNA"/>
</dbReference>
<reference evidence="2 3" key="1">
    <citation type="submission" date="2023-12" db="EMBL/GenBank/DDBJ databases">
        <title>Novel species of the genus Arcicella isolated from rivers.</title>
        <authorList>
            <person name="Lu H."/>
        </authorList>
    </citation>
    <scope>NUCLEOTIDE SEQUENCE [LARGE SCALE GENOMIC DNA]</scope>
    <source>
        <strain evidence="2 3">DC25W</strain>
    </source>
</reference>